<dbReference type="Pfam" id="PF11021">
    <property type="entry name" value="DUF2613"/>
    <property type="match status" value="1"/>
</dbReference>
<feature type="transmembrane region" description="Helical" evidence="1">
    <location>
        <begin position="15"/>
        <end position="39"/>
    </location>
</feature>
<reference evidence="3" key="1">
    <citation type="submission" date="2017-04" db="EMBL/GenBank/DDBJ databases">
        <authorList>
            <person name="Varghese N."/>
            <person name="Submissions S."/>
        </authorList>
    </citation>
    <scope>NUCLEOTIDE SEQUENCE [LARGE SCALE GENOMIC DNA]</scope>
    <source>
        <strain evidence="3">VDS</strain>
    </source>
</reference>
<dbReference type="AlphaFoldDB" id="A0A1X7J051"/>
<keyword evidence="1" id="KW-1133">Transmembrane helix</keyword>
<proteinExistence type="predicted"/>
<organism evidence="2 3">
    <name type="scientific">Corynebacterium pollutisoli</name>
    <dbReference type="NCBI Taxonomy" id="1610489"/>
    <lineage>
        <taxon>Bacteria</taxon>
        <taxon>Bacillati</taxon>
        <taxon>Actinomycetota</taxon>
        <taxon>Actinomycetes</taxon>
        <taxon>Mycobacteriales</taxon>
        <taxon>Corynebacteriaceae</taxon>
        <taxon>Corynebacterium</taxon>
    </lineage>
</organism>
<keyword evidence="1" id="KW-0472">Membrane</keyword>
<dbReference type="EMBL" id="FXAR01000003">
    <property type="protein sequence ID" value="SMG20471.1"/>
    <property type="molecule type" value="Genomic_DNA"/>
</dbReference>
<evidence type="ECO:0008006" key="4">
    <source>
        <dbReference type="Google" id="ProtNLM"/>
    </source>
</evidence>
<dbReference type="Proteomes" id="UP000193309">
    <property type="component" value="Unassembled WGS sequence"/>
</dbReference>
<protein>
    <recommendedName>
        <fullName evidence="4">DUF2613 domain-containing protein</fullName>
    </recommendedName>
</protein>
<evidence type="ECO:0000313" key="2">
    <source>
        <dbReference type="EMBL" id="SMG20471.1"/>
    </source>
</evidence>
<evidence type="ECO:0000313" key="3">
    <source>
        <dbReference type="Proteomes" id="UP000193309"/>
    </source>
</evidence>
<accession>A0A1X7J051</accession>
<keyword evidence="1" id="KW-0812">Transmembrane</keyword>
<dbReference type="InterPro" id="IPR022566">
    <property type="entry name" value="DUF2613"/>
</dbReference>
<sequence>MAMSYSSGSVDRRSVSSVIASAVVGVALGVVSVIGIASFSGQDTVPQGNAVPADEALLGGPEYGTRG</sequence>
<keyword evidence="3" id="KW-1185">Reference proteome</keyword>
<gene>
    <name evidence="2" type="ORF">SAMN06295981_1093</name>
</gene>
<evidence type="ECO:0000256" key="1">
    <source>
        <dbReference type="SAM" id="Phobius"/>
    </source>
</evidence>
<name>A0A1X7J051_9CORY</name>
<dbReference type="STRING" id="1610489.SAMN06295981_1093"/>